<feature type="region of interest" description="Disordered" evidence="1">
    <location>
        <begin position="1"/>
        <end position="24"/>
    </location>
</feature>
<sequence>MIRDQTPPLSQSSPQMFRTLRDKR</sequence>
<dbReference type="EMBL" id="CAJPIN010096285">
    <property type="protein sequence ID" value="CAG2068611.1"/>
    <property type="molecule type" value="Genomic_DNA"/>
</dbReference>
<gene>
    <name evidence="2" type="ORF">TPAB3V08_LOCUS15554</name>
</gene>
<protein>
    <submittedName>
        <fullName evidence="2">Uncharacterized protein</fullName>
    </submittedName>
</protein>
<evidence type="ECO:0000313" key="3">
    <source>
        <dbReference type="Proteomes" id="UP001153148"/>
    </source>
</evidence>
<dbReference type="Proteomes" id="UP001153148">
    <property type="component" value="Unassembled WGS sequence"/>
</dbReference>
<name>A0ABN7PT56_TIMPD</name>
<accession>A0ABN7PT56</accession>
<proteinExistence type="predicted"/>
<reference evidence="2" key="1">
    <citation type="submission" date="2021-03" db="EMBL/GenBank/DDBJ databases">
        <authorList>
            <person name="Tran Van P."/>
        </authorList>
    </citation>
    <scope>NUCLEOTIDE SEQUENCE</scope>
</reference>
<comment type="caution">
    <text evidence="2">The sequence shown here is derived from an EMBL/GenBank/DDBJ whole genome shotgun (WGS) entry which is preliminary data.</text>
</comment>
<evidence type="ECO:0000256" key="1">
    <source>
        <dbReference type="SAM" id="MobiDB-lite"/>
    </source>
</evidence>
<evidence type="ECO:0000313" key="2">
    <source>
        <dbReference type="EMBL" id="CAG2068611.1"/>
    </source>
</evidence>
<keyword evidence="3" id="KW-1185">Reference proteome</keyword>
<feature type="compositionally biased region" description="Polar residues" evidence="1">
    <location>
        <begin position="7"/>
        <end position="16"/>
    </location>
</feature>
<organism evidence="2 3">
    <name type="scientific">Timema podura</name>
    <name type="common">Walking stick</name>
    <dbReference type="NCBI Taxonomy" id="61482"/>
    <lineage>
        <taxon>Eukaryota</taxon>
        <taxon>Metazoa</taxon>
        <taxon>Ecdysozoa</taxon>
        <taxon>Arthropoda</taxon>
        <taxon>Hexapoda</taxon>
        <taxon>Insecta</taxon>
        <taxon>Pterygota</taxon>
        <taxon>Neoptera</taxon>
        <taxon>Polyneoptera</taxon>
        <taxon>Phasmatodea</taxon>
        <taxon>Timematodea</taxon>
        <taxon>Timematoidea</taxon>
        <taxon>Timematidae</taxon>
        <taxon>Timema</taxon>
    </lineage>
</organism>